<proteinExistence type="predicted"/>
<dbReference type="Proteomes" id="UP000663891">
    <property type="component" value="Unassembled WGS sequence"/>
</dbReference>
<dbReference type="EMBL" id="CAJOAY010001121">
    <property type="protein sequence ID" value="CAF3796613.1"/>
    <property type="molecule type" value="Genomic_DNA"/>
</dbReference>
<protein>
    <submittedName>
        <fullName evidence="1">Uncharacterized protein</fullName>
    </submittedName>
</protein>
<evidence type="ECO:0000313" key="1">
    <source>
        <dbReference type="EMBL" id="CAF1016483.1"/>
    </source>
</evidence>
<comment type="caution">
    <text evidence="1">The sequence shown here is derived from an EMBL/GenBank/DDBJ whole genome shotgun (WGS) entry which is preliminary data.</text>
</comment>
<name>A0A814HXT7_9BILA</name>
<organism evidence="1 3">
    <name type="scientific">Adineta steineri</name>
    <dbReference type="NCBI Taxonomy" id="433720"/>
    <lineage>
        <taxon>Eukaryota</taxon>
        <taxon>Metazoa</taxon>
        <taxon>Spiralia</taxon>
        <taxon>Gnathifera</taxon>
        <taxon>Rotifera</taxon>
        <taxon>Eurotatoria</taxon>
        <taxon>Bdelloidea</taxon>
        <taxon>Adinetida</taxon>
        <taxon>Adinetidae</taxon>
        <taxon>Adineta</taxon>
    </lineage>
</organism>
<dbReference type="EMBL" id="CAJNON010000135">
    <property type="protein sequence ID" value="CAF1016483.1"/>
    <property type="molecule type" value="Genomic_DNA"/>
</dbReference>
<dbReference type="AlphaFoldDB" id="A0A814HXT7"/>
<dbReference type="OrthoDB" id="10384147at2759"/>
<evidence type="ECO:0000313" key="3">
    <source>
        <dbReference type="Proteomes" id="UP000663891"/>
    </source>
</evidence>
<accession>A0A814HXT7</accession>
<gene>
    <name evidence="2" type="ORF">OKA104_LOCUS18231</name>
    <name evidence="1" type="ORF">VCS650_LOCUS15554</name>
</gene>
<evidence type="ECO:0000313" key="2">
    <source>
        <dbReference type="EMBL" id="CAF3796613.1"/>
    </source>
</evidence>
<reference evidence="1" key="1">
    <citation type="submission" date="2021-02" db="EMBL/GenBank/DDBJ databases">
        <authorList>
            <person name="Nowell W R."/>
        </authorList>
    </citation>
    <scope>NUCLEOTIDE SEQUENCE</scope>
</reference>
<sequence length="98" mass="11129">MDILNPMIYDVEEDKLREHTKYNQMDMPVPEEFQQQSVLTGISFTFFYSLNLSKQIDIVLGITLAIIRDGCACLAIIDHNSVEPIDVLGNDLLQVVDL</sequence>
<dbReference type="Proteomes" id="UP000663881">
    <property type="component" value="Unassembled WGS sequence"/>
</dbReference>